<sequence length="85" mass="8663">MSPNQALVVVAEQLVEVAQGLFGGGAPGLRACPVLAVQLREAARDGVLDSSRLVGAGACGQFPHQRHGALALDIEAHGRRLPASG</sequence>
<dbReference type="AlphaFoldDB" id="A0A654U1V1"/>
<protein>
    <submittedName>
        <fullName evidence="1">Uncharacterized protein</fullName>
    </submittedName>
</protein>
<evidence type="ECO:0000313" key="2">
    <source>
        <dbReference type="Proteomes" id="UP000046680"/>
    </source>
</evidence>
<gene>
    <name evidence="1" type="ORF">ERS007657_02349</name>
</gene>
<reference evidence="1 2" key="1">
    <citation type="submission" date="2015-03" db="EMBL/GenBank/DDBJ databases">
        <authorList>
            <consortium name="Pathogen Informatics"/>
        </authorList>
    </citation>
    <scope>NUCLEOTIDE SEQUENCE [LARGE SCALE GENOMIC DNA]</scope>
    <source>
        <strain evidence="1 2">C09601061</strain>
    </source>
</reference>
<evidence type="ECO:0000313" key="1">
    <source>
        <dbReference type="EMBL" id="CFR85145.1"/>
    </source>
</evidence>
<dbReference type="Proteomes" id="UP000046680">
    <property type="component" value="Unassembled WGS sequence"/>
</dbReference>
<organism evidence="1 2">
    <name type="scientific">Mycobacterium tuberculosis</name>
    <dbReference type="NCBI Taxonomy" id="1773"/>
    <lineage>
        <taxon>Bacteria</taxon>
        <taxon>Bacillati</taxon>
        <taxon>Actinomycetota</taxon>
        <taxon>Actinomycetes</taxon>
        <taxon>Mycobacteriales</taxon>
        <taxon>Mycobacteriaceae</taxon>
        <taxon>Mycobacterium</taxon>
        <taxon>Mycobacterium tuberculosis complex</taxon>
    </lineage>
</organism>
<name>A0A654U1V1_MYCTX</name>
<accession>A0A654U1V1</accession>
<dbReference type="EMBL" id="CGCX01000890">
    <property type="protein sequence ID" value="CFR85145.1"/>
    <property type="molecule type" value="Genomic_DNA"/>
</dbReference>
<proteinExistence type="predicted"/>